<proteinExistence type="predicted"/>
<dbReference type="Proteomes" id="UP001148662">
    <property type="component" value="Unassembled WGS sequence"/>
</dbReference>
<comment type="caution">
    <text evidence="1">The sequence shown here is derived from an EMBL/GenBank/DDBJ whole genome shotgun (WGS) entry which is preliminary data.</text>
</comment>
<reference evidence="1" key="1">
    <citation type="submission" date="2022-07" db="EMBL/GenBank/DDBJ databases">
        <title>Genome Sequence of Phlebia brevispora.</title>
        <authorList>
            <person name="Buettner E."/>
        </authorList>
    </citation>
    <scope>NUCLEOTIDE SEQUENCE</scope>
    <source>
        <strain evidence="1">MPL23</strain>
    </source>
</reference>
<gene>
    <name evidence="1" type="ORF">NM688_g7512</name>
</gene>
<organism evidence="1 2">
    <name type="scientific">Phlebia brevispora</name>
    <dbReference type="NCBI Taxonomy" id="194682"/>
    <lineage>
        <taxon>Eukaryota</taxon>
        <taxon>Fungi</taxon>
        <taxon>Dikarya</taxon>
        <taxon>Basidiomycota</taxon>
        <taxon>Agaricomycotina</taxon>
        <taxon>Agaricomycetes</taxon>
        <taxon>Polyporales</taxon>
        <taxon>Meruliaceae</taxon>
        <taxon>Phlebia</taxon>
    </lineage>
</organism>
<keyword evidence="2" id="KW-1185">Reference proteome</keyword>
<protein>
    <submittedName>
        <fullName evidence="1">Uncharacterized protein</fullName>
    </submittedName>
</protein>
<accession>A0ACC1S4Y3</accession>
<name>A0ACC1S4Y3_9APHY</name>
<evidence type="ECO:0000313" key="1">
    <source>
        <dbReference type="EMBL" id="KAJ3531855.1"/>
    </source>
</evidence>
<sequence>MSSSTPDAEIISAYRADLNYGYCAFAVVTIVCYDFIATFQDEYELAWKRKWTGATWLFLTNRCYNDALQYFLVELETLSTIVVAAFSALRVFALLGHAYIPAAFTFALGLVPVAYQSSQVTYHYVDDPVLGSSCYTNFVISPSVLFDSKNYSDHIVTVLTHLIATLAGTLSTIAADVIAIAITWIKTYRHVREALSIGANVSLGQALLQYGSLYFILPNIILSHFLINLRQINAAESGTAARLSRFSPLNFRVPSIPSIPSIVGNLGEPLADNEDDLAEAFEDRAGSAVNSSEGVETSEGMHITSGEVEEVWISFKPELSLWCLRCVSLRSRGFRFNLVIDSYFEHMTRDDGQKDSAQMNERQVTTSAAHSLRASWRLQPYDGGARFVAMLKSLILRGHEAPVSGGGEVLAVVMRSARKPAGPTS</sequence>
<evidence type="ECO:0000313" key="2">
    <source>
        <dbReference type="Proteomes" id="UP001148662"/>
    </source>
</evidence>
<dbReference type="EMBL" id="JANHOG010001771">
    <property type="protein sequence ID" value="KAJ3531855.1"/>
    <property type="molecule type" value="Genomic_DNA"/>
</dbReference>